<evidence type="ECO:0000313" key="2">
    <source>
        <dbReference type="EMBL" id="MBB3036001.1"/>
    </source>
</evidence>
<keyword evidence="2" id="KW-0489">Methyltransferase</keyword>
<dbReference type="GO" id="GO:0008168">
    <property type="term" value="F:methyltransferase activity"/>
    <property type="evidence" value="ECO:0007669"/>
    <property type="project" value="UniProtKB-KW"/>
</dbReference>
<dbReference type="AlphaFoldDB" id="A0A839RJ01"/>
<dbReference type="RefSeq" id="WP_064439670.1">
    <property type="nucleotide sequence ID" value="NZ_BDDI01000005.1"/>
</dbReference>
<dbReference type="OrthoDB" id="9786503at2"/>
<protein>
    <submittedName>
        <fullName evidence="2">SAM-dependent methyltransferase</fullName>
    </submittedName>
</protein>
<keyword evidence="3" id="KW-1185">Reference proteome</keyword>
<dbReference type="Proteomes" id="UP000567922">
    <property type="component" value="Unassembled WGS sequence"/>
</dbReference>
<keyword evidence="2" id="KW-0808">Transferase</keyword>
<dbReference type="GO" id="GO:0032259">
    <property type="term" value="P:methylation"/>
    <property type="evidence" value="ECO:0007669"/>
    <property type="project" value="UniProtKB-KW"/>
</dbReference>
<dbReference type="Gene3D" id="3.40.50.150">
    <property type="entry name" value="Vaccinia Virus protein VP39"/>
    <property type="match status" value="1"/>
</dbReference>
<feature type="domain" description="Methyltransferase" evidence="1">
    <location>
        <begin position="40"/>
        <end position="129"/>
    </location>
</feature>
<reference evidence="2 3" key="1">
    <citation type="submission" date="2020-08" db="EMBL/GenBank/DDBJ databases">
        <title>Sequencing the genomes of 1000 actinobacteria strains.</title>
        <authorList>
            <person name="Klenk H.-P."/>
        </authorList>
    </citation>
    <scope>NUCLEOTIDE SEQUENCE [LARGE SCALE GENOMIC DNA]</scope>
    <source>
        <strain evidence="2 3">DSM 45258</strain>
    </source>
</reference>
<evidence type="ECO:0000313" key="3">
    <source>
        <dbReference type="Proteomes" id="UP000567922"/>
    </source>
</evidence>
<dbReference type="InterPro" id="IPR041698">
    <property type="entry name" value="Methyltransf_25"/>
</dbReference>
<sequence length="184" mass="19666">MSASPDQERWNRRYSLQAPSFRVSPLVSQLRAIDPPDGPVLEIACGTSGSALEFAREGRRVVAVDVSDVALNQLADEAARLGVTDLIDLVEADAAAHPFTPRHFAIVLATFFWDAAAFEHACNAVTPDGVLGWQALASPVAGSRWRIPHGHLSAALPGDFGAVREFEGGAGPHAWTCLIARRFG</sequence>
<dbReference type="SUPFAM" id="SSF53335">
    <property type="entry name" value="S-adenosyl-L-methionine-dependent methyltransferases"/>
    <property type="match status" value="1"/>
</dbReference>
<dbReference type="Pfam" id="PF13649">
    <property type="entry name" value="Methyltransf_25"/>
    <property type="match status" value="1"/>
</dbReference>
<dbReference type="InterPro" id="IPR029063">
    <property type="entry name" value="SAM-dependent_MTases_sf"/>
</dbReference>
<dbReference type="EMBL" id="JACHWS010000001">
    <property type="protein sequence ID" value="MBB3036001.1"/>
    <property type="molecule type" value="Genomic_DNA"/>
</dbReference>
<gene>
    <name evidence="2" type="ORF">FHU29_000435</name>
</gene>
<name>A0A839RJ01_9ACTN</name>
<comment type="caution">
    <text evidence="2">The sequence shown here is derived from an EMBL/GenBank/DDBJ whole genome shotgun (WGS) entry which is preliminary data.</text>
</comment>
<evidence type="ECO:0000259" key="1">
    <source>
        <dbReference type="Pfam" id="PF13649"/>
    </source>
</evidence>
<accession>A0A839RJ01</accession>
<organism evidence="2 3">
    <name type="scientific">Hoyosella altamirensis</name>
    <dbReference type="NCBI Taxonomy" id="616997"/>
    <lineage>
        <taxon>Bacteria</taxon>
        <taxon>Bacillati</taxon>
        <taxon>Actinomycetota</taxon>
        <taxon>Actinomycetes</taxon>
        <taxon>Mycobacteriales</taxon>
        <taxon>Hoyosellaceae</taxon>
        <taxon>Hoyosella</taxon>
    </lineage>
</organism>
<proteinExistence type="predicted"/>